<name>A0ACC1AYR1_9ROSI</name>
<evidence type="ECO:0000313" key="2">
    <source>
        <dbReference type="Proteomes" id="UP001164250"/>
    </source>
</evidence>
<keyword evidence="2" id="KW-1185">Reference proteome</keyword>
<dbReference type="EMBL" id="CM047904">
    <property type="protein sequence ID" value="KAJ0091733.1"/>
    <property type="molecule type" value="Genomic_DNA"/>
</dbReference>
<proteinExistence type="predicted"/>
<sequence>MKKKLRAPIKKTIRIKVNINLIARGLGIRSERLTLLWRRATTEVVAEFRKIHGEHSIHFSLLVPL</sequence>
<evidence type="ECO:0000313" key="1">
    <source>
        <dbReference type="EMBL" id="KAJ0091733.1"/>
    </source>
</evidence>
<dbReference type="Proteomes" id="UP001164250">
    <property type="component" value="Chromosome 8"/>
</dbReference>
<comment type="caution">
    <text evidence="1">The sequence shown here is derived from an EMBL/GenBank/DDBJ whole genome shotgun (WGS) entry which is preliminary data.</text>
</comment>
<gene>
    <name evidence="1" type="ORF">Patl1_14035</name>
</gene>
<protein>
    <submittedName>
        <fullName evidence="1">Uncharacterized protein</fullName>
    </submittedName>
</protein>
<organism evidence="1 2">
    <name type="scientific">Pistacia atlantica</name>
    <dbReference type="NCBI Taxonomy" id="434234"/>
    <lineage>
        <taxon>Eukaryota</taxon>
        <taxon>Viridiplantae</taxon>
        <taxon>Streptophyta</taxon>
        <taxon>Embryophyta</taxon>
        <taxon>Tracheophyta</taxon>
        <taxon>Spermatophyta</taxon>
        <taxon>Magnoliopsida</taxon>
        <taxon>eudicotyledons</taxon>
        <taxon>Gunneridae</taxon>
        <taxon>Pentapetalae</taxon>
        <taxon>rosids</taxon>
        <taxon>malvids</taxon>
        <taxon>Sapindales</taxon>
        <taxon>Anacardiaceae</taxon>
        <taxon>Pistacia</taxon>
    </lineage>
</organism>
<accession>A0ACC1AYR1</accession>
<reference evidence="2" key="1">
    <citation type="journal article" date="2023" name="G3 (Bethesda)">
        <title>Genome assembly and association tests identify interacting loci associated with vigor, precocity, and sex in interspecific pistachio rootstocks.</title>
        <authorList>
            <person name="Palmer W."/>
            <person name="Jacygrad E."/>
            <person name="Sagayaradj S."/>
            <person name="Cavanaugh K."/>
            <person name="Han R."/>
            <person name="Bertier L."/>
            <person name="Beede B."/>
            <person name="Kafkas S."/>
            <person name="Golino D."/>
            <person name="Preece J."/>
            <person name="Michelmore R."/>
        </authorList>
    </citation>
    <scope>NUCLEOTIDE SEQUENCE [LARGE SCALE GENOMIC DNA]</scope>
</reference>